<dbReference type="AlphaFoldDB" id="A0A103XQ83"/>
<sequence length="99" mass="10867">MNNIVCIIRFSLIHERSMYIFNVATRHGSSQCLFSVRIKIKNLSSMFITFLERGNRHDHVGSYGITSAPSNAMASPVAPRPPSFGMNIPFSTSAAGGFT</sequence>
<gene>
    <name evidence="1" type="ORF">Ccrd_003172</name>
</gene>
<feature type="non-terminal residue" evidence="1">
    <location>
        <position position="1"/>
    </location>
</feature>
<reference evidence="1 2" key="1">
    <citation type="journal article" date="2016" name="Sci. Rep.">
        <title>The genome sequence of the outbreeding globe artichoke constructed de novo incorporating a phase-aware low-pass sequencing strategy of F1 progeny.</title>
        <authorList>
            <person name="Scaglione D."/>
            <person name="Reyes-Chin-Wo S."/>
            <person name="Acquadro A."/>
            <person name="Froenicke L."/>
            <person name="Portis E."/>
            <person name="Beitel C."/>
            <person name="Tirone M."/>
            <person name="Mauro R."/>
            <person name="Lo Monaco A."/>
            <person name="Mauromicale G."/>
            <person name="Faccioli P."/>
            <person name="Cattivelli L."/>
            <person name="Rieseberg L."/>
            <person name="Michelmore R."/>
            <person name="Lanteri S."/>
        </authorList>
    </citation>
    <scope>NUCLEOTIDE SEQUENCE [LARGE SCALE GENOMIC DNA]</scope>
    <source>
        <strain evidence="1">2C</strain>
    </source>
</reference>
<organism evidence="1 2">
    <name type="scientific">Cynara cardunculus var. scolymus</name>
    <name type="common">Globe artichoke</name>
    <name type="synonym">Cynara scolymus</name>
    <dbReference type="NCBI Taxonomy" id="59895"/>
    <lineage>
        <taxon>Eukaryota</taxon>
        <taxon>Viridiplantae</taxon>
        <taxon>Streptophyta</taxon>
        <taxon>Embryophyta</taxon>
        <taxon>Tracheophyta</taxon>
        <taxon>Spermatophyta</taxon>
        <taxon>Magnoliopsida</taxon>
        <taxon>eudicotyledons</taxon>
        <taxon>Gunneridae</taxon>
        <taxon>Pentapetalae</taxon>
        <taxon>asterids</taxon>
        <taxon>campanulids</taxon>
        <taxon>Asterales</taxon>
        <taxon>Asteraceae</taxon>
        <taxon>Carduoideae</taxon>
        <taxon>Cardueae</taxon>
        <taxon>Carduinae</taxon>
        <taxon>Cynara</taxon>
    </lineage>
</organism>
<evidence type="ECO:0000313" key="1">
    <source>
        <dbReference type="EMBL" id="KVH94769.1"/>
    </source>
</evidence>
<comment type="caution">
    <text evidence="1">The sequence shown here is derived from an EMBL/GenBank/DDBJ whole genome shotgun (WGS) entry which is preliminary data.</text>
</comment>
<dbReference type="EMBL" id="LEKV01004527">
    <property type="protein sequence ID" value="KVH94769.1"/>
    <property type="molecule type" value="Genomic_DNA"/>
</dbReference>
<protein>
    <submittedName>
        <fullName evidence="1">Uncharacterized protein</fullName>
    </submittedName>
</protein>
<accession>A0A103XQ83</accession>
<dbReference type="Gramene" id="KVH94769">
    <property type="protein sequence ID" value="KVH94769"/>
    <property type="gene ID" value="Ccrd_003172"/>
</dbReference>
<dbReference type="Proteomes" id="UP000243975">
    <property type="component" value="Unassembled WGS sequence"/>
</dbReference>
<evidence type="ECO:0000313" key="2">
    <source>
        <dbReference type="Proteomes" id="UP000243975"/>
    </source>
</evidence>
<keyword evidence="2" id="KW-1185">Reference proteome</keyword>
<name>A0A103XQ83_CYNCS</name>
<proteinExistence type="predicted"/>